<name>W1P1E0_AMBTC</name>
<evidence type="ECO:0000313" key="2">
    <source>
        <dbReference type="EMBL" id="ERN00760.1"/>
    </source>
</evidence>
<gene>
    <name evidence="2" type="ORF">AMTR_s00106p00138340</name>
</gene>
<dbReference type="eggNOG" id="ENOG502S7YJ">
    <property type="taxonomic scope" value="Eukaryota"/>
</dbReference>
<dbReference type="EMBL" id="KI394815">
    <property type="protein sequence ID" value="ERN00760.1"/>
    <property type="molecule type" value="Genomic_DNA"/>
</dbReference>
<evidence type="ECO:0000313" key="3">
    <source>
        <dbReference type="Proteomes" id="UP000017836"/>
    </source>
</evidence>
<feature type="region of interest" description="Disordered" evidence="1">
    <location>
        <begin position="21"/>
        <end position="51"/>
    </location>
</feature>
<dbReference type="InterPro" id="IPR043459">
    <property type="entry name" value="NFD6/NOXY2-like"/>
</dbReference>
<dbReference type="Gramene" id="ERN00760">
    <property type="protein sequence ID" value="ERN00760"/>
    <property type="gene ID" value="AMTR_s00106p00138340"/>
</dbReference>
<dbReference type="OMA" id="CAESMIP"/>
<dbReference type="AlphaFoldDB" id="W1P1E0"/>
<feature type="compositionally biased region" description="Low complexity" evidence="1">
    <location>
        <begin position="40"/>
        <end position="49"/>
    </location>
</feature>
<reference evidence="3" key="1">
    <citation type="journal article" date="2013" name="Science">
        <title>The Amborella genome and the evolution of flowering plants.</title>
        <authorList>
            <consortium name="Amborella Genome Project"/>
        </authorList>
    </citation>
    <scope>NUCLEOTIDE SEQUENCE [LARGE SCALE GENOMIC DNA]</scope>
</reference>
<dbReference type="PANTHER" id="PTHR33156">
    <property type="entry name" value="OS02G0230000 PROTEIN"/>
    <property type="match status" value="1"/>
</dbReference>
<dbReference type="HOGENOM" id="CLU_146975_1_0_1"/>
<accession>W1P1E0</accession>
<proteinExistence type="predicted"/>
<protein>
    <submittedName>
        <fullName evidence="2">Uncharacterized protein</fullName>
    </submittedName>
</protein>
<dbReference type="PANTHER" id="PTHR33156:SF9">
    <property type="entry name" value="PROTEIN NUCLEAR FUSION DEFECTIVE 6, CHLOROPLASTIC_MITOCHONDRIAL"/>
    <property type="match status" value="1"/>
</dbReference>
<keyword evidence="3" id="KW-1185">Reference proteome</keyword>
<sequence length="103" mass="11017">MASRYKFFARATVSSIKSATKSKAFSAPIQSSSSPLGVPRTSHSSSSTVSRRRLLNSRIPAQLGCTMSMLPLHSTVSAARLTSCLSMDSRSCRALSQVAYSLN</sequence>
<organism evidence="2 3">
    <name type="scientific">Amborella trichopoda</name>
    <dbReference type="NCBI Taxonomy" id="13333"/>
    <lineage>
        <taxon>Eukaryota</taxon>
        <taxon>Viridiplantae</taxon>
        <taxon>Streptophyta</taxon>
        <taxon>Embryophyta</taxon>
        <taxon>Tracheophyta</taxon>
        <taxon>Spermatophyta</taxon>
        <taxon>Magnoliopsida</taxon>
        <taxon>Amborellales</taxon>
        <taxon>Amborellaceae</taxon>
        <taxon>Amborella</taxon>
    </lineage>
</organism>
<evidence type="ECO:0000256" key="1">
    <source>
        <dbReference type="SAM" id="MobiDB-lite"/>
    </source>
</evidence>
<dbReference type="Proteomes" id="UP000017836">
    <property type="component" value="Unassembled WGS sequence"/>
</dbReference>
<feature type="compositionally biased region" description="Polar residues" evidence="1">
    <location>
        <begin position="21"/>
        <end position="35"/>
    </location>
</feature>